<dbReference type="EMBL" id="SORE01000017">
    <property type="protein sequence ID" value="TDY43925.1"/>
    <property type="molecule type" value="Genomic_DNA"/>
</dbReference>
<proteinExistence type="predicted"/>
<name>A0A4R8LJE4_9BURK</name>
<reference evidence="1 2" key="1">
    <citation type="submission" date="2019-03" db="EMBL/GenBank/DDBJ databases">
        <title>Genomic Encyclopedia of Type Strains, Phase III (KMG-III): the genomes of soil and plant-associated and newly described type strains.</title>
        <authorList>
            <person name="Whitman W."/>
        </authorList>
    </citation>
    <scope>NUCLEOTIDE SEQUENCE [LARGE SCALE GENOMIC DNA]</scope>
    <source>
        <strain evidence="1 2">LMG 29544</strain>
    </source>
</reference>
<organism evidence="1 2">
    <name type="scientific">Paraburkholderia rhizosphaerae</name>
    <dbReference type="NCBI Taxonomy" id="480658"/>
    <lineage>
        <taxon>Bacteria</taxon>
        <taxon>Pseudomonadati</taxon>
        <taxon>Pseudomonadota</taxon>
        <taxon>Betaproteobacteria</taxon>
        <taxon>Burkholderiales</taxon>
        <taxon>Burkholderiaceae</taxon>
        <taxon>Paraburkholderia</taxon>
    </lineage>
</organism>
<sequence>MRRRLRETGVFEARKTKPSRRQILQSLLDHRRTIGGAVMQMVVALTEIMPAPIRSTGFSLIWSVAQAVFGGFTPGDCTDDK</sequence>
<keyword evidence="2" id="KW-1185">Reference proteome</keyword>
<comment type="caution">
    <text evidence="1">The sequence shown here is derived from an EMBL/GenBank/DDBJ whole genome shotgun (WGS) entry which is preliminary data.</text>
</comment>
<protein>
    <submittedName>
        <fullName evidence="1">Uncharacterized protein</fullName>
    </submittedName>
</protein>
<dbReference type="AlphaFoldDB" id="A0A4R8LJE4"/>
<evidence type="ECO:0000313" key="2">
    <source>
        <dbReference type="Proteomes" id="UP000295509"/>
    </source>
</evidence>
<gene>
    <name evidence="1" type="ORF">BX592_117127</name>
</gene>
<evidence type="ECO:0000313" key="1">
    <source>
        <dbReference type="EMBL" id="TDY43925.1"/>
    </source>
</evidence>
<dbReference type="Proteomes" id="UP000295509">
    <property type="component" value="Unassembled WGS sequence"/>
</dbReference>
<accession>A0A4R8LJE4</accession>